<feature type="signal peptide" evidence="2">
    <location>
        <begin position="1"/>
        <end position="17"/>
    </location>
</feature>
<feature type="compositionally biased region" description="Low complexity" evidence="1">
    <location>
        <begin position="144"/>
        <end position="160"/>
    </location>
</feature>
<sequence>MMLKLLIAACLVTHGLGRPDVSHLLKRENQRQNDRAFHPLEYLSRQLGNGGEFEARAATASRSSPSSGSGRRAGGRAFRNVVKPSPFKKNAAEFGYTYDKPADPFDFPIHPDANLIKPVSTQAPEYLPPVSQSPQGPVDEQSADSGLPSSSPYPGSVPDVIATEGPQGPSGSTDAPELGFSNPVSSERPSTPDST</sequence>
<evidence type="ECO:0000313" key="3">
    <source>
        <dbReference type="EMBL" id="JAC08945.1"/>
    </source>
</evidence>
<feature type="region of interest" description="Disordered" evidence="1">
    <location>
        <begin position="53"/>
        <end position="81"/>
    </location>
</feature>
<reference evidence="3" key="1">
    <citation type="journal article" date="2014" name="PLoS Negl. Trop. Dis.">
        <title>Identification and characterization of seminal fluid proteins in the Asian tiger mosquito, Aedes albopictus.</title>
        <authorList>
            <person name="Boes K.E."/>
            <person name="Ribeiro J.M."/>
            <person name="Wong A."/>
            <person name="Harrington L.C."/>
            <person name="Wolfner M.F."/>
            <person name="Sirot L.K."/>
        </authorList>
    </citation>
    <scope>NUCLEOTIDE SEQUENCE</scope>
    <source>
        <tissue evidence="3">Reproductive organs</tissue>
    </source>
</reference>
<name>A0A023EJ41_AEDAL</name>
<feature type="chain" id="PRO_5001514007" evidence="2">
    <location>
        <begin position="18"/>
        <end position="195"/>
    </location>
</feature>
<dbReference type="EMBL" id="GAPW01004653">
    <property type="protein sequence ID" value="JAC08945.1"/>
    <property type="molecule type" value="mRNA"/>
</dbReference>
<feature type="non-terminal residue" evidence="3">
    <location>
        <position position="195"/>
    </location>
</feature>
<proteinExistence type="evidence at transcript level"/>
<accession>A0A023EJ41</accession>
<protein>
    <submittedName>
        <fullName evidence="3">Putative secreted protein</fullName>
    </submittedName>
</protein>
<feature type="region of interest" description="Disordered" evidence="1">
    <location>
        <begin position="124"/>
        <end position="195"/>
    </location>
</feature>
<keyword evidence="2" id="KW-0732">Signal</keyword>
<evidence type="ECO:0000256" key="1">
    <source>
        <dbReference type="SAM" id="MobiDB-lite"/>
    </source>
</evidence>
<dbReference type="VEuPathDB" id="VectorBase:AALFPA_050218"/>
<organism evidence="3">
    <name type="scientific">Aedes albopictus</name>
    <name type="common">Asian tiger mosquito</name>
    <name type="synonym">Stegomyia albopicta</name>
    <dbReference type="NCBI Taxonomy" id="7160"/>
    <lineage>
        <taxon>Eukaryota</taxon>
        <taxon>Metazoa</taxon>
        <taxon>Ecdysozoa</taxon>
        <taxon>Arthropoda</taxon>
        <taxon>Hexapoda</taxon>
        <taxon>Insecta</taxon>
        <taxon>Pterygota</taxon>
        <taxon>Neoptera</taxon>
        <taxon>Endopterygota</taxon>
        <taxon>Diptera</taxon>
        <taxon>Nematocera</taxon>
        <taxon>Culicoidea</taxon>
        <taxon>Culicidae</taxon>
        <taxon>Culicinae</taxon>
        <taxon>Aedini</taxon>
        <taxon>Aedes</taxon>
        <taxon>Stegomyia</taxon>
    </lineage>
</organism>
<feature type="compositionally biased region" description="Low complexity" evidence="1">
    <location>
        <begin position="56"/>
        <end position="79"/>
    </location>
</feature>
<dbReference type="VEuPathDB" id="VectorBase:AALC636_037582"/>
<feature type="compositionally biased region" description="Polar residues" evidence="1">
    <location>
        <begin position="182"/>
        <end position="195"/>
    </location>
</feature>
<evidence type="ECO:0000256" key="2">
    <source>
        <dbReference type="SAM" id="SignalP"/>
    </source>
</evidence>
<dbReference type="AlphaFoldDB" id="A0A023EJ41"/>